<dbReference type="Gramene" id="OMERI03G22450.3">
    <property type="protein sequence ID" value="OMERI03G22450.3"/>
    <property type="gene ID" value="OMERI03G22450"/>
</dbReference>
<reference evidence="2" key="2">
    <citation type="submission" date="2018-05" db="EMBL/GenBank/DDBJ databases">
        <title>OmerRS3 (Oryza meridionalis Reference Sequence Version 3).</title>
        <authorList>
            <person name="Zhang J."/>
            <person name="Kudrna D."/>
            <person name="Lee S."/>
            <person name="Talag J."/>
            <person name="Welchert J."/>
            <person name="Wing R.A."/>
        </authorList>
    </citation>
    <scope>NUCLEOTIDE SEQUENCE [LARGE SCALE GENOMIC DNA]</scope>
    <source>
        <strain evidence="2">cv. OR44</strain>
    </source>
</reference>
<evidence type="ECO:0000256" key="1">
    <source>
        <dbReference type="SAM" id="MobiDB-lite"/>
    </source>
</evidence>
<dbReference type="SUPFAM" id="SSF52799">
    <property type="entry name" value="(Phosphotyrosine protein) phosphatases II"/>
    <property type="match status" value="3"/>
</dbReference>
<dbReference type="CDD" id="cd14496">
    <property type="entry name" value="PTP_paladin"/>
    <property type="match status" value="2"/>
</dbReference>
<dbReference type="InterPro" id="IPR050561">
    <property type="entry name" value="PTP"/>
</dbReference>
<evidence type="ECO:0008006" key="4">
    <source>
        <dbReference type="Google" id="ProtNLM"/>
    </source>
</evidence>
<feature type="compositionally biased region" description="Polar residues" evidence="1">
    <location>
        <begin position="694"/>
        <end position="703"/>
    </location>
</feature>
<dbReference type="PANTHER" id="PTHR23339">
    <property type="entry name" value="TYROSINE SPECIFIC PROTEIN PHOSPHATASE AND DUAL SPECIFICITY PROTEIN PHOSPHATASE"/>
    <property type="match status" value="1"/>
</dbReference>
<dbReference type="Proteomes" id="UP000008021">
    <property type="component" value="Chromosome 3"/>
</dbReference>
<sequence>MEAVEEQVAPEQVISTRGGSVLGKKTILKSDHFPGCQNKRLSPQIDGAPNYRQAGSLRVHGVAMPTMKGIVNVLNHIGAQKKGKQTQVLWHSLREEPVIYINGRPFVLRDVERPFSNLEYTGINRERVEQMEFRLKEDILQEASRYGNKILVTDELPNGQMVDQWESVVTDTVKTPLEVYEELQHQGYLVDYERVPITDEKAPKEGDFDNLVRRISQVDIETEIIFNCQMGRGRTTTGMVIATLIYLNRIGSSGIPRTSSIGKVFHSGNDVDDYMPSSEEAILRGEYSVIRSLGGVEGKRQVDKVIDKCDTMQAIATYRNSILRQPDEMKREASLSFFVEYLERYYFLICFAVYVHSVCSAQQSNFSEEVSFSDWMRARPELYSILRRLLRRDPMGALGYSSSKPSLAKIVEYADGRPHEMDIVAAMRNGEVLGRQTVLKSDHCPGCHNLHLPERVEGAPNFREIPEFPVYGVANPTVDGIRAVIQRISTSKGGRPILWHNMREEPVIYINGKPFVLREVERPYKNMLEYTGIDRDRVERMEARLKEDILREAERYSGAIMVIHETDNGEIFDAWENVNNEAILTPLEVYKLLESEGLPIKYARVPITDGKAPKSSDFDTITLNVAAAHKDTAFVFNCQMGRGRTTTGTVIACLLRLRIDHGRPIRLPACEYNHEDPNELGYSSGEETTDHNGHLNSSSPRPHTVTEQHPRFGIDDILVLRKITRLFDNGIECRQTLDNVIDKCSALQNIRRAVLQYTKVINQQHVEQRVKRVALNRGAEYLERYLKLVAFSAYLWSEAFDGFCGQGEAKMSFKAWIHQRPEIQSMKWSIRLRPGRFFTVNDESKASFQPSQGDVMMEAIVKARNGSVLGKGSILKMYFFPGQKRSSTINFCGAPQVFKVDGYPVYSMATPTVDGAKEVLSYLGSKDTGRSIPQKVENIEARLKEDILSEVKQQGGRLLLHQEEFNSSTGQSSVVGFWEHIGTEDVMTPAEVYSVLRNQGYCIDYKRIPLTREREALASDVDAIQSSVDENARYYLFISHTGYGGVAYAMAITCLGLGADEKFIMEQTAETHFISTSLTKSVSIKTSADIALKQGDYRDILNLTRVLVHGPKCKEEVDTVIDRCVGAGHLREDIMHYRKALQDCSLDDDETWSYLMDMGTKALRRYFFLITFRSYLYCSSLREPTFASWMEARPELGHLCDNLKLDK</sequence>
<evidence type="ECO:0000313" key="2">
    <source>
        <dbReference type="EnsemblPlants" id="OMERI03G22450.3"/>
    </source>
</evidence>
<protein>
    <recommendedName>
        <fullName evidence="4">Tyrosine specific protein phosphatases domain-containing protein</fullName>
    </recommendedName>
</protein>
<keyword evidence="3" id="KW-1185">Reference proteome</keyword>
<dbReference type="AlphaFoldDB" id="A0A0E0D3B5"/>
<evidence type="ECO:0000313" key="3">
    <source>
        <dbReference type="Proteomes" id="UP000008021"/>
    </source>
</evidence>
<name>A0A0E0D3B5_9ORYZ</name>
<dbReference type="Pfam" id="PF14566">
    <property type="entry name" value="PTPlike_phytase"/>
    <property type="match status" value="3"/>
</dbReference>
<feature type="region of interest" description="Disordered" evidence="1">
    <location>
        <begin position="678"/>
        <end position="708"/>
    </location>
</feature>
<organism evidence="2">
    <name type="scientific">Oryza meridionalis</name>
    <dbReference type="NCBI Taxonomy" id="40149"/>
    <lineage>
        <taxon>Eukaryota</taxon>
        <taxon>Viridiplantae</taxon>
        <taxon>Streptophyta</taxon>
        <taxon>Embryophyta</taxon>
        <taxon>Tracheophyta</taxon>
        <taxon>Spermatophyta</taxon>
        <taxon>Magnoliopsida</taxon>
        <taxon>Liliopsida</taxon>
        <taxon>Poales</taxon>
        <taxon>Poaceae</taxon>
        <taxon>BOP clade</taxon>
        <taxon>Oryzoideae</taxon>
        <taxon>Oryzeae</taxon>
        <taxon>Oryzinae</taxon>
        <taxon>Oryza</taxon>
    </lineage>
</organism>
<dbReference type="SMART" id="SM01301">
    <property type="entry name" value="PTPlike_phytase"/>
    <property type="match status" value="3"/>
</dbReference>
<dbReference type="Gene3D" id="3.90.190.10">
    <property type="entry name" value="Protein tyrosine phosphatase superfamily"/>
    <property type="match status" value="3"/>
</dbReference>
<dbReference type="EnsemblPlants" id="OMERI03G22450.3">
    <property type="protein sequence ID" value="OMERI03G22450.3"/>
    <property type="gene ID" value="OMERI03G22450"/>
</dbReference>
<accession>A0A0E0D3B5</accession>
<dbReference type="FunFam" id="3.90.190.10:FF:000047">
    <property type="entry name" value="Paladin isoform A"/>
    <property type="match status" value="2"/>
</dbReference>
<dbReference type="InterPro" id="IPR029021">
    <property type="entry name" value="Prot-tyrosine_phosphatase-like"/>
</dbReference>
<reference evidence="2" key="1">
    <citation type="submission" date="2015-04" db="UniProtKB">
        <authorList>
            <consortium name="EnsemblPlants"/>
        </authorList>
    </citation>
    <scope>IDENTIFICATION</scope>
</reference>
<proteinExistence type="predicted"/>